<dbReference type="InterPro" id="IPR013655">
    <property type="entry name" value="PAS_fold_3"/>
</dbReference>
<dbReference type="EMBL" id="JAFBDQ010000002">
    <property type="protein sequence ID" value="MBM7555670.1"/>
    <property type="molecule type" value="Genomic_DNA"/>
</dbReference>
<dbReference type="InterPro" id="IPR001610">
    <property type="entry name" value="PAC"/>
</dbReference>
<dbReference type="SMART" id="SM00086">
    <property type="entry name" value="PAC"/>
    <property type="match status" value="1"/>
</dbReference>
<protein>
    <recommendedName>
        <fullName evidence="3">histidine kinase</fullName>
        <ecNumber evidence="3">2.7.13.3</ecNumber>
    </recommendedName>
</protein>
<dbReference type="SMART" id="SM00388">
    <property type="entry name" value="HisKA"/>
    <property type="match status" value="1"/>
</dbReference>
<dbReference type="InterPro" id="IPR035965">
    <property type="entry name" value="PAS-like_dom_sf"/>
</dbReference>
<evidence type="ECO:0000256" key="9">
    <source>
        <dbReference type="SAM" id="Phobius"/>
    </source>
</evidence>
<keyword evidence="4" id="KW-0597">Phosphoprotein</keyword>
<feature type="domain" description="PAS" evidence="11">
    <location>
        <begin position="566"/>
        <end position="638"/>
    </location>
</feature>
<dbReference type="InterPro" id="IPR004358">
    <property type="entry name" value="Sig_transdc_His_kin-like_C"/>
</dbReference>
<dbReference type="PRINTS" id="PR00344">
    <property type="entry name" value="BCTRLSENSOR"/>
</dbReference>
<comment type="catalytic activity">
    <reaction evidence="1">
        <text>ATP + protein L-histidine = ADP + protein N-phospho-L-histidine.</text>
        <dbReference type="EC" id="2.7.13.3"/>
    </reaction>
</comment>
<comment type="caution">
    <text evidence="13">The sequence shown here is derived from an EMBL/GenBank/DDBJ whole genome shotgun (WGS) entry which is preliminary data.</text>
</comment>
<feature type="transmembrane region" description="Helical" evidence="9">
    <location>
        <begin position="347"/>
        <end position="366"/>
    </location>
</feature>
<comment type="subcellular location">
    <subcellularLocation>
        <location evidence="2">Membrane</location>
    </subcellularLocation>
</comment>
<gene>
    <name evidence="13" type="ORF">JOC47_000495</name>
</gene>
<dbReference type="GO" id="GO:0000155">
    <property type="term" value="F:phosphorelay sensor kinase activity"/>
    <property type="evidence" value="ECO:0007669"/>
    <property type="project" value="InterPro"/>
</dbReference>
<dbReference type="Pfam" id="PF02518">
    <property type="entry name" value="HATPase_c"/>
    <property type="match status" value="1"/>
</dbReference>
<dbReference type="InterPro" id="IPR050736">
    <property type="entry name" value="Sensor_HK_Regulatory"/>
</dbReference>
<keyword evidence="5" id="KW-0808">Transferase</keyword>
<dbReference type="GO" id="GO:0016020">
    <property type="term" value="C:membrane"/>
    <property type="evidence" value="ECO:0007669"/>
    <property type="project" value="UniProtKB-SubCell"/>
</dbReference>
<sequence>MKGTKLKLILGLLIMMLFLSTLVTADYTPLNDKEILLLHSYHKDYKWTARIDQGIRDEFKEANLEVSFKTEYLDTKNYNTEDYFRDLYQIYRKKYADKKFDLIIASDDYALNFLLDYKEELFSNTPVVFCGVNNFNIVDERLNQDYTGIVEKINFEDTIEAALKLHPNTNKIVAITDKSMSGSKNVELVDEALAGFFSEIDYNIYRFNNINRVNQTVQNLKAESIILLAGVFKDDNNDVIPTDRTAQFLSNQTEQPIYSVWDFYLRHGIVGGKLVSGYYHGTQAAQKSIKILRGQKPAEIKITNEEATKFMFDAQVMEKFKIATDALPDGSIVVNQKKSYYEVHKKLFWIVVLGALVLILITIILLRNITKRSQAEDELRESNNILEFQISLERLIAHLSTQFISLDHEKLNKQINKSLQSIAQLLKADRSYIFLIDQANGEMNNAWEWCEDEISPQINNLQNLPLDTFPWVMNKLYNLENIVISDVDDLPQQAENLKQTLKEQDIKSAILIPIPGKESIAGFWGIDAVDEKKAWNNNIINLLQIIGEIFGNALKQSEYEAKLKRNQERLQLSLWGANIGLWDWNVEEDEVDFNKQWANMFGYDTDNIKNDLSTWKDMIHPEDKQEAIKKLNQHLDGKTDHFESEHRMRTKSGNWKWVLGRGRVVTRDVDKNPLRVVGVHVDISDKKELDNMKSELISTVSHEIRTPLSSVLGFTELLIERDLPEEKRNQYLELIHRESNRLKNLINDFLDIQRIETGGQKLDLAEINLDSIVNEVIELYEIHDDHQFEVEFETEENRVIADYNKIKQVVTNLVSNSVKYSNKGSKILISINSNQERFKIEVKDQGIGIAKEEQKNLFERFYRSRSSTKNQIEGTGLGLAISKKIVAAHGGEIGVESELNEGSIFYFTIPKQIGGGEDG</sequence>
<keyword evidence="9" id="KW-0812">Transmembrane</keyword>
<dbReference type="PROSITE" id="PS50112">
    <property type="entry name" value="PAS"/>
    <property type="match status" value="1"/>
</dbReference>
<evidence type="ECO:0000313" key="13">
    <source>
        <dbReference type="EMBL" id="MBM7555670.1"/>
    </source>
</evidence>
<dbReference type="SUPFAM" id="SSF55781">
    <property type="entry name" value="GAF domain-like"/>
    <property type="match status" value="1"/>
</dbReference>
<dbReference type="SUPFAM" id="SSF55785">
    <property type="entry name" value="PYP-like sensor domain (PAS domain)"/>
    <property type="match status" value="1"/>
</dbReference>
<dbReference type="InterPro" id="IPR003018">
    <property type="entry name" value="GAF"/>
</dbReference>
<name>A0A938XQT1_9FIRM</name>
<dbReference type="InterPro" id="IPR036890">
    <property type="entry name" value="HATPase_C_sf"/>
</dbReference>
<dbReference type="SUPFAM" id="SSF55874">
    <property type="entry name" value="ATPase domain of HSP90 chaperone/DNA topoisomerase II/histidine kinase"/>
    <property type="match status" value="1"/>
</dbReference>
<evidence type="ECO:0000256" key="1">
    <source>
        <dbReference type="ARBA" id="ARBA00000085"/>
    </source>
</evidence>
<feature type="domain" description="Histidine kinase" evidence="10">
    <location>
        <begin position="699"/>
        <end position="913"/>
    </location>
</feature>
<keyword evidence="6" id="KW-0418">Kinase</keyword>
<dbReference type="Gene3D" id="3.40.50.2300">
    <property type="match status" value="2"/>
</dbReference>
<keyword evidence="7" id="KW-0902">Two-component regulatory system</keyword>
<dbReference type="Gene3D" id="1.10.287.130">
    <property type="match status" value="1"/>
</dbReference>
<dbReference type="Pfam" id="PF04392">
    <property type="entry name" value="ABC_sub_bind"/>
    <property type="match status" value="1"/>
</dbReference>
<dbReference type="InterPro" id="IPR007487">
    <property type="entry name" value="ABC_transpt-TYRBP-like"/>
</dbReference>
<proteinExistence type="predicted"/>
<dbReference type="SMART" id="SM00065">
    <property type="entry name" value="GAF"/>
    <property type="match status" value="1"/>
</dbReference>
<dbReference type="PANTHER" id="PTHR43711">
    <property type="entry name" value="TWO-COMPONENT HISTIDINE KINASE"/>
    <property type="match status" value="1"/>
</dbReference>
<dbReference type="SMART" id="SM00387">
    <property type="entry name" value="HATPase_c"/>
    <property type="match status" value="1"/>
</dbReference>
<keyword evidence="14" id="KW-1185">Reference proteome</keyword>
<dbReference type="PANTHER" id="PTHR43711:SF31">
    <property type="entry name" value="HISTIDINE KINASE"/>
    <property type="match status" value="1"/>
</dbReference>
<dbReference type="PROSITE" id="PS50109">
    <property type="entry name" value="HIS_KIN"/>
    <property type="match status" value="1"/>
</dbReference>
<dbReference type="InterPro" id="IPR005467">
    <property type="entry name" value="His_kinase_dom"/>
</dbReference>
<keyword evidence="9" id="KW-1133">Transmembrane helix</keyword>
<dbReference type="InterPro" id="IPR000700">
    <property type="entry name" value="PAS-assoc_C"/>
</dbReference>
<dbReference type="RefSeq" id="WP_204700393.1">
    <property type="nucleotide sequence ID" value="NZ_JAFBDQ010000002.1"/>
</dbReference>
<dbReference type="InterPro" id="IPR003661">
    <property type="entry name" value="HisK_dim/P_dom"/>
</dbReference>
<dbReference type="EC" id="2.7.13.3" evidence="3"/>
<dbReference type="CDD" id="cd00130">
    <property type="entry name" value="PAS"/>
    <property type="match status" value="1"/>
</dbReference>
<dbReference type="InterPro" id="IPR029016">
    <property type="entry name" value="GAF-like_dom_sf"/>
</dbReference>
<accession>A0A938XQT1</accession>
<evidence type="ECO:0000259" key="10">
    <source>
        <dbReference type="PROSITE" id="PS50109"/>
    </source>
</evidence>
<dbReference type="PROSITE" id="PS50113">
    <property type="entry name" value="PAC"/>
    <property type="match status" value="1"/>
</dbReference>
<evidence type="ECO:0000256" key="2">
    <source>
        <dbReference type="ARBA" id="ARBA00004370"/>
    </source>
</evidence>
<reference evidence="13" key="1">
    <citation type="submission" date="2021-01" db="EMBL/GenBank/DDBJ databases">
        <title>Genomic Encyclopedia of Type Strains, Phase IV (KMG-IV): sequencing the most valuable type-strain genomes for metagenomic binning, comparative biology and taxonomic classification.</title>
        <authorList>
            <person name="Goeker M."/>
        </authorList>
    </citation>
    <scope>NUCLEOTIDE SEQUENCE</scope>
    <source>
        <strain evidence="13">DSM 23230</strain>
    </source>
</reference>
<evidence type="ECO:0000259" key="12">
    <source>
        <dbReference type="PROSITE" id="PS50113"/>
    </source>
</evidence>
<dbReference type="CDD" id="cd00082">
    <property type="entry name" value="HisKA"/>
    <property type="match status" value="1"/>
</dbReference>
<dbReference type="Pfam" id="PF00512">
    <property type="entry name" value="HisKA"/>
    <property type="match status" value="1"/>
</dbReference>
<evidence type="ECO:0000256" key="7">
    <source>
        <dbReference type="ARBA" id="ARBA00023012"/>
    </source>
</evidence>
<dbReference type="CDD" id="cd16922">
    <property type="entry name" value="HATPase_EvgS-ArcB-TorS-like"/>
    <property type="match status" value="1"/>
</dbReference>
<dbReference type="InterPro" id="IPR036097">
    <property type="entry name" value="HisK_dim/P_sf"/>
</dbReference>
<dbReference type="Proteomes" id="UP000774000">
    <property type="component" value="Unassembled WGS sequence"/>
</dbReference>
<keyword evidence="8 9" id="KW-0472">Membrane</keyword>
<dbReference type="Pfam" id="PF08447">
    <property type="entry name" value="PAS_3"/>
    <property type="match status" value="1"/>
</dbReference>
<dbReference type="FunFam" id="1.10.287.130:FF:000001">
    <property type="entry name" value="Two-component sensor histidine kinase"/>
    <property type="match status" value="1"/>
</dbReference>
<feature type="domain" description="PAC" evidence="12">
    <location>
        <begin position="642"/>
        <end position="695"/>
    </location>
</feature>
<dbReference type="InterPro" id="IPR000014">
    <property type="entry name" value="PAS"/>
</dbReference>
<dbReference type="SMART" id="SM00091">
    <property type="entry name" value="PAS"/>
    <property type="match status" value="1"/>
</dbReference>
<evidence type="ECO:0000256" key="5">
    <source>
        <dbReference type="ARBA" id="ARBA00022679"/>
    </source>
</evidence>
<dbReference type="Gene3D" id="3.30.450.20">
    <property type="entry name" value="PAS domain"/>
    <property type="match status" value="1"/>
</dbReference>
<dbReference type="AlphaFoldDB" id="A0A938XQT1"/>
<dbReference type="FunFam" id="3.30.565.10:FF:000006">
    <property type="entry name" value="Sensor histidine kinase WalK"/>
    <property type="match status" value="1"/>
</dbReference>
<evidence type="ECO:0000256" key="3">
    <source>
        <dbReference type="ARBA" id="ARBA00012438"/>
    </source>
</evidence>
<dbReference type="InterPro" id="IPR003594">
    <property type="entry name" value="HATPase_dom"/>
</dbReference>
<dbReference type="Gene3D" id="3.30.565.10">
    <property type="entry name" value="Histidine kinase-like ATPase, C-terminal domain"/>
    <property type="match status" value="1"/>
</dbReference>
<evidence type="ECO:0000256" key="6">
    <source>
        <dbReference type="ARBA" id="ARBA00022777"/>
    </source>
</evidence>
<dbReference type="NCBIfam" id="TIGR00229">
    <property type="entry name" value="sensory_box"/>
    <property type="match status" value="1"/>
</dbReference>
<dbReference type="SUPFAM" id="SSF47384">
    <property type="entry name" value="Homodimeric domain of signal transducing histidine kinase"/>
    <property type="match status" value="1"/>
</dbReference>
<evidence type="ECO:0000256" key="4">
    <source>
        <dbReference type="ARBA" id="ARBA00022553"/>
    </source>
</evidence>
<organism evidence="13 14">
    <name type="scientific">Halanaerobacter jeridensis</name>
    <dbReference type="NCBI Taxonomy" id="706427"/>
    <lineage>
        <taxon>Bacteria</taxon>
        <taxon>Bacillati</taxon>
        <taxon>Bacillota</taxon>
        <taxon>Clostridia</taxon>
        <taxon>Halanaerobiales</taxon>
        <taxon>Halobacteroidaceae</taxon>
        <taxon>Halanaerobacter</taxon>
    </lineage>
</organism>
<evidence type="ECO:0000259" key="11">
    <source>
        <dbReference type="PROSITE" id="PS50112"/>
    </source>
</evidence>
<evidence type="ECO:0000313" key="14">
    <source>
        <dbReference type="Proteomes" id="UP000774000"/>
    </source>
</evidence>
<dbReference type="Gene3D" id="3.30.450.40">
    <property type="match status" value="1"/>
</dbReference>
<evidence type="ECO:0000256" key="8">
    <source>
        <dbReference type="ARBA" id="ARBA00023136"/>
    </source>
</evidence>